<keyword evidence="2" id="KW-0964">Secreted</keyword>
<gene>
    <name evidence="6" type="ORF">CTOB1V02_LOCUS2956</name>
</gene>
<feature type="region of interest" description="Disordered" evidence="4">
    <location>
        <begin position="534"/>
        <end position="560"/>
    </location>
</feature>
<dbReference type="Pfam" id="PF00089">
    <property type="entry name" value="Trypsin"/>
    <property type="match status" value="1"/>
</dbReference>
<dbReference type="InterPro" id="IPR043504">
    <property type="entry name" value="Peptidase_S1_PA_chymotrypsin"/>
</dbReference>
<dbReference type="OrthoDB" id="5949700at2759"/>
<dbReference type="Pfam" id="PF18322">
    <property type="entry name" value="CLIP_1"/>
    <property type="match status" value="1"/>
</dbReference>
<feature type="signal peptide" evidence="5">
    <location>
        <begin position="1"/>
        <end position="21"/>
    </location>
</feature>
<dbReference type="Gene3D" id="2.40.10.10">
    <property type="entry name" value="Trypsin-like serine proteases"/>
    <property type="match status" value="1"/>
</dbReference>
<protein>
    <submittedName>
        <fullName evidence="6">Uncharacterized protein</fullName>
    </submittedName>
</protein>
<feature type="chain" id="PRO_5043445113" evidence="5">
    <location>
        <begin position="22"/>
        <end position="716"/>
    </location>
</feature>
<name>A0A7R8W518_9CRUS</name>
<dbReference type="SUPFAM" id="SSF50494">
    <property type="entry name" value="Trypsin-like serine proteases"/>
    <property type="match status" value="1"/>
</dbReference>
<dbReference type="InterPro" id="IPR001314">
    <property type="entry name" value="Peptidase_S1A"/>
</dbReference>
<organism evidence="6">
    <name type="scientific">Cyprideis torosa</name>
    <dbReference type="NCBI Taxonomy" id="163714"/>
    <lineage>
        <taxon>Eukaryota</taxon>
        <taxon>Metazoa</taxon>
        <taxon>Ecdysozoa</taxon>
        <taxon>Arthropoda</taxon>
        <taxon>Crustacea</taxon>
        <taxon>Oligostraca</taxon>
        <taxon>Ostracoda</taxon>
        <taxon>Podocopa</taxon>
        <taxon>Podocopida</taxon>
        <taxon>Cytherocopina</taxon>
        <taxon>Cytheroidea</taxon>
        <taxon>Cytherideidae</taxon>
        <taxon>Cyprideis</taxon>
    </lineage>
</organism>
<dbReference type="PRINTS" id="PR00722">
    <property type="entry name" value="CHYMOTRYPSIN"/>
</dbReference>
<comment type="subcellular location">
    <subcellularLocation>
        <location evidence="1">Secreted</location>
    </subcellularLocation>
</comment>
<evidence type="ECO:0000256" key="2">
    <source>
        <dbReference type="ARBA" id="ARBA00022525"/>
    </source>
</evidence>
<evidence type="ECO:0000256" key="5">
    <source>
        <dbReference type="SAM" id="SignalP"/>
    </source>
</evidence>
<dbReference type="InterPro" id="IPR041515">
    <property type="entry name" value="PPAF-2-like_Clip"/>
</dbReference>
<dbReference type="InterPro" id="IPR001254">
    <property type="entry name" value="Trypsin_dom"/>
</dbReference>
<feature type="compositionally biased region" description="Polar residues" evidence="4">
    <location>
        <begin position="549"/>
        <end position="560"/>
    </location>
</feature>
<dbReference type="InterPro" id="IPR009003">
    <property type="entry name" value="Peptidase_S1_PA"/>
</dbReference>
<dbReference type="GO" id="GO:0005576">
    <property type="term" value="C:extracellular region"/>
    <property type="evidence" value="ECO:0007669"/>
    <property type="project" value="UniProtKB-SubCell"/>
</dbReference>
<dbReference type="PROSITE" id="PS50240">
    <property type="entry name" value="TRYPSIN_DOM"/>
    <property type="match status" value="1"/>
</dbReference>
<reference evidence="6" key="1">
    <citation type="submission" date="2020-11" db="EMBL/GenBank/DDBJ databases">
        <authorList>
            <person name="Tran Van P."/>
        </authorList>
    </citation>
    <scope>NUCLEOTIDE SEQUENCE</scope>
</reference>
<dbReference type="AlphaFoldDB" id="A0A7R8W518"/>
<dbReference type="EMBL" id="OB660483">
    <property type="protein sequence ID" value="CAD7225007.1"/>
    <property type="molecule type" value="Genomic_DNA"/>
</dbReference>
<dbReference type="GO" id="GO:0004252">
    <property type="term" value="F:serine-type endopeptidase activity"/>
    <property type="evidence" value="ECO:0007669"/>
    <property type="project" value="InterPro"/>
</dbReference>
<proteinExistence type="predicted"/>
<dbReference type="GO" id="GO:0006508">
    <property type="term" value="P:proteolysis"/>
    <property type="evidence" value="ECO:0007669"/>
    <property type="project" value="InterPro"/>
</dbReference>
<dbReference type="PANTHER" id="PTHR24258">
    <property type="entry name" value="SERINE PROTEASE-RELATED"/>
    <property type="match status" value="1"/>
</dbReference>
<keyword evidence="5" id="KW-0732">Signal</keyword>
<evidence type="ECO:0000313" key="6">
    <source>
        <dbReference type="EMBL" id="CAD7225007.1"/>
    </source>
</evidence>
<evidence type="ECO:0000256" key="4">
    <source>
        <dbReference type="SAM" id="MobiDB-lite"/>
    </source>
</evidence>
<dbReference type="FunFam" id="2.40.10.10:FF:000038">
    <property type="entry name" value="Serine protease"/>
    <property type="match status" value="1"/>
</dbReference>
<dbReference type="SMART" id="SM00020">
    <property type="entry name" value="Tryp_SPc"/>
    <property type="match status" value="1"/>
</dbReference>
<accession>A0A7R8W518</accession>
<evidence type="ECO:0000256" key="3">
    <source>
        <dbReference type="ARBA" id="ARBA00023157"/>
    </source>
</evidence>
<dbReference type="CDD" id="cd00190">
    <property type="entry name" value="Tryp_SPc"/>
    <property type="match status" value="1"/>
</dbReference>
<evidence type="ECO:0000256" key="1">
    <source>
        <dbReference type="ARBA" id="ARBA00004613"/>
    </source>
</evidence>
<keyword evidence="3" id="KW-1015">Disulfide bond</keyword>
<feature type="region of interest" description="Disordered" evidence="4">
    <location>
        <begin position="54"/>
        <end position="92"/>
    </location>
</feature>
<dbReference type="PANTHER" id="PTHR24258:SF129">
    <property type="entry name" value="LP15124P-RELATED"/>
    <property type="match status" value="1"/>
</dbReference>
<sequence length="716" mass="79081">MRSLSFLSLCLCFLLVISVLSKGIPRRFKRTPQSKLDAIVEQLIKGVNANKYTQEELPDDPRNPYNNVQEQNRKDTRDQIVPVDDPVEERTSYVPPAPPELGVCGIEYDCVNFWLCDKNGDIVTYGDNLFDLRSSRTSNGSEEYLGGFSTYPANTECPLDNGKSGVCCRKSRIEQCPNAEICTPGWRCPHLPEGYRYKDLKEHPRGCLHEEPYAVCCSPTELYSPVPQTCGVRNDDGIKPRTAEEAFFDLDKRVLQYSFNESEAKFGEFPWQALLFTKKPTAFEFLCGGVLISTRHLLTAAHYVNKKDKTTSKISTSNRLDPFHLKVRLGEWAVNSKQEPLVHQDYYADSIHVHPQYRPGPEYNDIAIVTLDKPVYITNNVHMACLPENEYENFDGYRCITTGWGRSSFDGGEYPTVMKKVDLPMYTFNDCQDALRRTRLGYRFRLHKNFVCAGGEEGKDACTGDGGGPLVCEKDGSSVVAGIVSWGIGCGTKGVPGVYASVASAMPWIQQIIAQEEGLTYPRKLDSDSYTVTPVSASLQGSDHHDTRNQPGGTTSTSQSDQDFINAILQGNPDLQELNPVELGQILGQEISSDDFGDKKPATNQDIAELEALLAEVPQESEDLNSIPGFSQGTSAALKEILDSTTAFEAEGVEAAQATGNQKQDLTQILTQGDDVAKITSEDLSAFLGTLQPGVDKVFPKQTIDSETLGQLLGEG</sequence>